<name>A0ABD0L1Q7_9CAEN</name>
<dbReference type="Pfam" id="PF06372">
    <property type="entry name" value="Gemin6"/>
    <property type="match status" value="1"/>
</dbReference>
<dbReference type="InterPro" id="IPR046856">
    <property type="entry name" value="Gemin6_C"/>
</dbReference>
<dbReference type="PANTHER" id="PTHR14710">
    <property type="entry name" value="GEM-ASSOCIATED PROTEIN 6"/>
    <property type="match status" value="1"/>
</dbReference>
<dbReference type="InterPro" id="IPR009422">
    <property type="entry name" value="Gemin6"/>
</dbReference>
<proteinExistence type="predicted"/>
<reference evidence="2 3" key="1">
    <citation type="journal article" date="2023" name="Sci. Data">
        <title>Genome assembly of the Korean intertidal mud-creeper Batillaria attramentaria.</title>
        <authorList>
            <person name="Patra A.K."/>
            <person name="Ho P.T."/>
            <person name="Jun S."/>
            <person name="Lee S.J."/>
            <person name="Kim Y."/>
            <person name="Won Y.J."/>
        </authorList>
    </citation>
    <scope>NUCLEOTIDE SEQUENCE [LARGE SCALE GENOMIC DNA]</scope>
    <source>
        <strain evidence="2">Wonlab-2016</strain>
    </source>
</reference>
<organism evidence="2 3">
    <name type="scientific">Batillaria attramentaria</name>
    <dbReference type="NCBI Taxonomy" id="370345"/>
    <lineage>
        <taxon>Eukaryota</taxon>
        <taxon>Metazoa</taxon>
        <taxon>Spiralia</taxon>
        <taxon>Lophotrochozoa</taxon>
        <taxon>Mollusca</taxon>
        <taxon>Gastropoda</taxon>
        <taxon>Caenogastropoda</taxon>
        <taxon>Sorbeoconcha</taxon>
        <taxon>Cerithioidea</taxon>
        <taxon>Batillariidae</taxon>
        <taxon>Batillaria</taxon>
    </lineage>
</organism>
<gene>
    <name evidence="2" type="ORF">BaRGS_00015465</name>
</gene>
<dbReference type="CDD" id="cd11676">
    <property type="entry name" value="Gemin6"/>
    <property type="match status" value="1"/>
</dbReference>
<dbReference type="Gene3D" id="2.30.30.100">
    <property type="match status" value="1"/>
</dbReference>
<keyword evidence="3" id="KW-1185">Reference proteome</keyword>
<feature type="domain" description="AD" evidence="1">
    <location>
        <begin position="78"/>
        <end position="174"/>
    </location>
</feature>
<accession>A0ABD0L1Q7</accession>
<dbReference type="Pfam" id="PF20417">
    <property type="entry name" value="Gemin6_C"/>
    <property type="match status" value="1"/>
</dbReference>
<dbReference type="InterPro" id="IPR046857">
    <property type="entry name" value="Gemin6_Sm-like_dom"/>
</dbReference>
<comment type="caution">
    <text evidence="2">The sequence shown here is derived from an EMBL/GenBank/DDBJ whole genome shotgun (WGS) entry which is preliminary data.</text>
</comment>
<dbReference type="EMBL" id="JACVVK020000094">
    <property type="protein sequence ID" value="KAK7493339.1"/>
    <property type="molecule type" value="Genomic_DNA"/>
</dbReference>
<protein>
    <recommendedName>
        <fullName evidence="1">AD domain-containing protein</fullName>
    </recommendedName>
</protein>
<dbReference type="AlphaFoldDB" id="A0ABD0L1Q7"/>
<sequence length="176" mass="20212">MEGEPELHPIFQTDPEEWMQYVYKQVSVVTEDEEEHVGWVYTIDPVSQTFVLVQFLDDNRQVLILPGTSVTKVTVLAESADSDGIKEKLDALFRPQTEALFSEEELRGRKQKLKMWLEKNRLPVQVTGSKGEVLTISDALMIQPPYDVNDCHSTNEIILGRIQGLIKNMPEDHDQW</sequence>
<dbReference type="Proteomes" id="UP001519460">
    <property type="component" value="Unassembled WGS sequence"/>
</dbReference>
<evidence type="ECO:0000313" key="2">
    <source>
        <dbReference type="EMBL" id="KAK7493339.1"/>
    </source>
</evidence>
<dbReference type="InterPro" id="IPR047574">
    <property type="entry name" value="AD"/>
</dbReference>
<evidence type="ECO:0000259" key="1">
    <source>
        <dbReference type="PROSITE" id="PS52001"/>
    </source>
</evidence>
<evidence type="ECO:0000313" key="3">
    <source>
        <dbReference type="Proteomes" id="UP001519460"/>
    </source>
</evidence>
<dbReference type="PANTHER" id="PTHR14710:SF2">
    <property type="entry name" value="GEM-ASSOCIATED PROTEIN 6"/>
    <property type="match status" value="1"/>
</dbReference>
<dbReference type="PROSITE" id="PS52001">
    <property type="entry name" value="AD"/>
    <property type="match status" value="1"/>
</dbReference>